<dbReference type="Proteomes" id="UP000029644">
    <property type="component" value="Unassembled WGS sequence"/>
</dbReference>
<dbReference type="AlphaFoldDB" id="A0A090VBS3"/>
<sequence length="41" mass="4358">MKNNILAMLAAPAAIPPNPKTPAISANIIKVTVQRNIVICF</sequence>
<comment type="caution">
    <text evidence="1">The sequence shown here is derived from an EMBL/GenBank/DDBJ whole genome shotgun (WGS) entry which is preliminary data.</text>
</comment>
<dbReference type="EMBL" id="BBNQ01000003">
    <property type="protein sequence ID" value="GAL61513.1"/>
    <property type="molecule type" value="Genomic_DNA"/>
</dbReference>
<name>A0A090VBS3_9FLAO</name>
<evidence type="ECO:0000313" key="2">
    <source>
        <dbReference type="Proteomes" id="UP000029644"/>
    </source>
</evidence>
<evidence type="ECO:0000313" key="1">
    <source>
        <dbReference type="EMBL" id="GAL61513.1"/>
    </source>
</evidence>
<reference evidence="1 2" key="1">
    <citation type="journal article" date="2014" name="Genome Announc.">
        <title>Draft Genome Sequences of Marine Flavobacterium Algibacter lectus Strains SS8 and NR4.</title>
        <authorList>
            <person name="Takatani N."/>
            <person name="Nakanishi M."/>
            <person name="Meirelles P."/>
            <person name="Mino S."/>
            <person name="Suda W."/>
            <person name="Oshima K."/>
            <person name="Hattori M."/>
            <person name="Ohkuma M."/>
            <person name="Hosokawa M."/>
            <person name="Miyashita K."/>
            <person name="Thompson F.L."/>
            <person name="Niwa A."/>
            <person name="Sawabe T."/>
            <person name="Sawabe T."/>
        </authorList>
    </citation>
    <scope>NUCLEOTIDE SEQUENCE [LARGE SCALE GENOMIC DNA]</scope>
    <source>
        <strain evidence="1 2">JCM 19300</strain>
    </source>
</reference>
<gene>
    <name evidence="1" type="ORF">JCM19300_1336</name>
</gene>
<organism evidence="1 2">
    <name type="scientific">Algibacter lectus</name>
    <dbReference type="NCBI Taxonomy" id="221126"/>
    <lineage>
        <taxon>Bacteria</taxon>
        <taxon>Pseudomonadati</taxon>
        <taxon>Bacteroidota</taxon>
        <taxon>Flavobacteriia</taxon>
        <taxon>Flavobacteriales</taxon>
        <taxon>Flavobacteriaceae</taxon>
        <taxon>Algibacter</taxon>
    </lineage>
</organism>
<proteinExistence type="predicted"/>
<protein>
    <submittedName>
        <fullName evidence="1">Uncharacterized protein</fullName>
    </submittedName>
</protein>
<accession>A0A090VBS3</accession>